<dbReference type="RefSeq" id="WP_068997362.1">
    <property type="nucleotide sequence ID" value="NZ_MDTQ01000001.1"/>
</dbReference>
<dbReference type="PANTHER" id="PTHR40547:SF1">
    <property type="entry name" value="SLL0298 PROTEIN"/>
    <property type="match status" value="1"/>
</dbReference>
<sequence>MPRKFIKRYMPKPEKLQQQKSLRFLARFLADPSLWMLTRRSVAWAFSVGIFCAFLPMPFQMVAAAVLASFLRCNLPISVGLVWITNPLTMPVIFYATYVLGSWMLSIPPHEKPPQGVWDWMMTQFNDIWPPLLTGSIAAGLVFALLSHFAIRLIWRWHVARAWQQRQQKRYEQPKTSEPNSSDEAK</sequence>
<gene>
    <name evidence="3" type="ORF">BFW38_04800</name>
</gene>
<keyword evidence="4" id="KW-1185">Reference proteome</keyword>
<keyword evidence="1" id="KW-0472">Membrane</keyword>
<reference evidence="3 4" key="1">
    <citation type="submission" date="2016-08" db="EMBL/GenBank/DDBJ databases">
        <authorList>
            <person name="Seilhamer J.J."/>
        </authorList>
    </citation>
    <scope>NUCLEOTIDE SEQUENCE [LARGE SCALE GENOMIC DNA]</scope>
    <source>
        <strain evidence="3 4">PH27A</strain>
    </source>
</reference>
<protein>
    <submittedName>
        <fullName evidence="3">ATP-binding protein</fullName>
    </submittedName>
</protein>
<accession>A0A1E2V7K7</accession>
<feature type="domain" description="DUF2062" evidence="2">
    <location>
        <begin position="22"/>
        <end position="164"/>
    </location>
</feature>
<feature type="transmembrane region" description="Helical" evidence="1">
    <location>
        <begin position="44"/>
        <end position="71"/>
    </location>
</feature>
<keyword evidence="3" id="KW-0067">ATP-binding</keyword>
<evidence type="ECO:0000256" key="1">
    <source>
        <dbReference type="SAM" id="Phobius"/>
    </source>
</evidence>
<dbReference type="InterPro" id="IPR018639">
    <property type="entry name" value="DUF2062"/>
</dbReference>
<evidence type="ECO:0000313" key="3">
    <source>
        <dbReference type="EMBL" id="ODC02967.1"/>
    </source>
</evidence>
<comment type="caution">
    <text evidence="3">The sequence shown here is derived from an EMBL/GenBank/DDBJ whole genome shotgun (WGS) entry which is preliminary data.</text>
</comment>
<proteinExistence type="predicted"/>
<name>A0A1E2V7K7_9GAMM</name>
<dbReference type="STRING" id="197479.BFW38_04800"/>
<dbReference type="GO" id="GO:0005524">
    <property type="term" value="F:ATP binding"/>
    <property type="evidence" value="ECO:0007669"/>
    <property type="project" value="UniProtKB-KW"/>
</dbReference>
<keyword evidence="3" id="KW-0547">Nucleotide-binding</keyword>
<dbReference type="Proteomes" id="UP000094291">
    <property type="component" value="Unassembled WGS sequence"/>
</dbReference>
<evidence type="ECO:0000259" key="2">
    <source>
        <dbReference type="Pfam" id="PF09835"/>
    </source>
</evidence>
<feature type="transmembrane region" description="Helical" evidence="1">
    <location>
        <begin position="128"/>
        <end position="151"/>
    </location>
</feature>
<dbReference type="EMBL" id="MDTQ01000001">
    <property type="protein sequence ID" value="ODC02967.1"/>
    <property type="molecule type" value="Genomic_DNA"/>
</dbReference>
<keyword evidence="1" id="KW-1133">Transmembrane helix</keyword>
<dbReference type="OrthoDB" id="9786029at2"/>
<dbReference type="PANTHER" id="PTHR40547">
    <property type="entry name" value="SLL0298 PROTEIN"/>
    <property type="match status" value="1"/>
</dbReference>
<feature type="transmembrane region" description="Helical" evidence="1">
    <location>
        <begin position="83"/>
        <end position="108"/>
    </location>
</feature>
<dbReference type="Pfam" id="PF09835">
    <property type="entry name" value="DUF2062"/>
    <property type="match status" value="1"/>
</dbReference>
<keyword evidence="1" id="KW-0812">Transmembrane</keyword>
<evidence type="ECO:0000313" key="4">
    <source>
        <dbReference type="Proteomes" id="UP000094291"/>
    </source>
</evidence>
<dbReference type="AlphaFoldDB" id="A0A1E2V7K7"/>
<organism evidence="3 4">
    <name type="scientific">Terasakiispira papahanaumokuakeensis</name>
    <dbReference type="NCBI Taxonomy" id="197479"/>
    <lineage>
        <taxon>Bacteria</taxon>
        <taxon>Pseudomonadati</taxon>
        <taxon>Pseudomonadota</taxon>
        <taxon>Gammaproteobacteria</taxon>
        <taxon>Oceanospirillales</taxon>
        <taxon>Terasakiispira</taxon>
    </lineage>
</organism>